<organism evidence="3 4">
    <name type="scientific">Kingella negevensis</name>
    <dbReference type="NCBI Taxonomy" id="1522312"/>
    <lineage>
        <taxon>Bacteria</taxon>
        <taxon>Pseudomonadati</taxon>
        <taxon>Pseudomonadota</taxon>
        <taxon>Betaproteobacteria</taxon>
        <taxon>Neisseriales</taxon>
        <taxon>Neisseriaceae</taxon>
        <taxon>Kingella</taxon>
    </lineage>
</organism>
<dbReference type="InterPro" id="IPR029044">
    <property type="entry name" value="Nucleotide-diphossugar_trans"/>
</dbReference>
<evidence type="ECO:0000313" key="2">
    <source>
        <dbReference type="EMBL" id="SMQ12314.1"/>
    </source>
</evidence>
<evidence type="ECO:0000313" key="4">
    <source>
        <dbReference type="Proteomes" id="UP000215450"/>
    </source>
</evidence>
<dbReference type="EMBL" id="FXUV01000019">
    <property type="protein sequence ID" value="SMQ12314.1"/>
    <property type="molecule type" value="Genomic_DNA"/>
</dbReference>
<sequence length="94" mass="10781">MTNPTVAIITATIGRAELERAIQSVAAQTHPCTHYVFVDGKQHAAAARPILERYPHVKAVYLPVNTGGKRLVQQPHQRRRPLHRPRRHHLLFRR</sequence>
<dbReference type="EMBL" id="FXUV02000021">
    <property type="protein sequence ID" value="SNB67517.1"/>
    <property type="molecule type" value="Genomic_DNA"/>
</dbReference>
<feature type="compositionally biased region" description="Basic residues" evidence="1">
    <location>
        <begin position="76"/>
        <end position="94"/>
    </location>
</feature>
<evidence type="ECO:0008006" key="5">
    <source>
        <dbReference type="Google" id="ProtNLM"/>
    </source>
</evidence>
<evidence type="ECO:0000256" key="1">
    <source>
        <dbReference type="SAM" id="MobiDB-lite"/>
    </source>
</evidence>
<reference evidence="2" key="1">
    <citation type="submission" date="2017-05" db="EMBL/GenBank/DDBJ databases">
        <authorList>
            <person name="Song R."/>
            <person name="Chenine A.L."/>
            <person name="Ruprecht R.M."/>
        </authorList>
    </citation>
    <scope>NUCLEOTIDE SEQUENCE</scope>
    <source>
        <strain evidence="2">Kingella_eburonensis</strain>
    </source>
</reference>
<protein>
    <recommendedName>
        <fullName evidence="5">Glycosyl transferase family 2</fullName>
    </recommendedName>
</protein>
<gene>
    <name evidence="3" type="ORF">KEBURONENSIS_00197</name>
</gene>
<dbReference type="SUPFAM" id="SSF53448">
    <property type="entry name" value="Nucleotide-diphospho-sugar transferases"/>
    <property type="match status" value="1"/>
</dbReference>
<accession>A0A238TCD3</accession>
<dbReference type="AlphaFoldDB" id="A0A238TCD3"/>
<reference evidence="3 4" key="2">
    <citation type="submission" date="2017-06" db="EMBL/GenBank/DDBJ databases">
        <authorList>
            <person name="Kim H.J."/>
            <person name="Triplett B.A."/>
        </authorList>
    </citation>
    <scope>NUCLEOTIDE SEQUENCE [LARGE SCALE GENOMIC DNA]</scope>
    <source>
        <strain evidence="3">Kingella_eburonensis</strain>
    </source>
</reference>
<evidence type="ECO:0000313" key="3">
    <source>
        <dbReference type="EMBL" id="SNB67517.1"/>
    </source>
</evidence>
<dbReference type="RefSeq" id="WP_095062549.1">
    <property type="nucleotide sequence ID" value="NZ_FXUV02000021.1"/>
</dbReference>
<name>A0A238TCD3_9NEIS</name>
<keyword evidence="4" id="KW-1185">Reference proteome</keyword>
<feature type="region of interest" description="Disordered" evidence="1">
    <location>
        <begin position="72"/>
        <end position="94"/>
    </location>
</feature>
<dbReference type="Proteomes" id="UP000215450">
    <property type="component" value="Unassembled WGS sequence"/>
</dbReference>
<proteinExistence type="predicted"/>